<proteinExistence type="predicted"/>
<dbReference type="AlphaFoldDB" id="A0AAJ2LN28"/>
<dbReference type="RefSeq" id="WP_310865787.1">
    <property type="nucleotide sequence ID" value="NZ_JAVLSF010000036.1"/>
</dbReference>
<evidence type="ECO:0008006" key="3">
    <source>
        <dbReference type="Google" id="ProtNLM"/>
    </source>
</evidence>
<reference evidence="1" key="1">
    <citation type="submission" date="2023-04" db="EMBL/GenBank/DDBJ databases">
        <title>Genomic characterization of faba bean (Vicia faba) microsymbionts in Mexican soils.</title>
        <authorList>
            <person name="Rivera Orduna F.N."/>
            <person name="Guevara-Luna J."/>
            <person name="Yan J."/>
            <person name="Arroyo-Herrera I."/>
            <person name="Li Y."/>
            <person name="Vasquez-Murrieta M.S."/>
            <person name="Wang E.T."/>
        </authorList>
    </citation>
    <scope>NUCLEOTIDE SEQUENCE</scope>
    <source>
        <strain evidence="1">CH26</strain>
    </source>
</reference>
<dbReference type="Proteomes" id="UP001268610">
    <property type="component" value="Unassembled WGS sequence"/>
</dbReference>
<organism evidence="1 2">
    <name type="scientific">Rhizobium hidalgonense</name>
    <dbReference type="NCBI Taxonomy" id="1538159"/>
    <lineage>
        <taxon>Bacteria</taxon>
        <taxon>Pseudomonadati</taxon>
        <taxon>Pseudomonadota</taxon>
        <taxon>Alphaproteobacteria</taxon>
        <taxon>Hyphomicrobiales</taxon>
        <taxon>Rhizobiaceae</taxon>
        <taxon>Rhizobium/Agrobacterium group</taxon>
        <taxon>Rhizobium</taxon>
    </lineage>
</organism>
<name>A0AAJ2LN28_9HYPH</name>
<evidence type="ECO:0000313" key="1">
    <source>
        <dbReference type="EMBL" id="MDR9777227.1"/>
    </source>
</evidence>
<protein>
    <recommendedName>
        <fullName evidence="3">Phage protein</fullName>
    </recommendedName>
</protein>
<evidence type="ECO:0000313" key="2">
    <source>
        <dbReference type="Proteomes" id="UP001268610"/>
    </source>
</evidence>
<dbReference type="EMBL" id="JAVLSF010000036">
    <property type="protein sequence ID" value="MDR9777227.1"/>
    <property type="molecule type" value="Genomic_DNA"/>
</dbReference>
<gene>
    <name evidence="1" type="ORF">RJJ65_32230</name>
</gene>
<accession>A0AAJ2LN28</accession>
<sequence length="110" mass="12588">MVKFRKKPVVIEAVQVTAADFNGSTFDGFPFSEFPDWLRDAVKREEVTVHPSHETDYALWRINTLEDGPNGEAKHIAEPGDWIIRGVKGELYPCRDDIFRMTYEEVTDAA</sequence>
<comment type="caution">
    <text evidence="1">The sequence shown here is derived from an EMBL/GenBank/DDBJ whole genome shotgun (WGS) entry which is preliminary data.</text>
</comment>